<protein>
    <recommendedName>
        <fullName evidence="4">ATP-binding protein</fullName>
    </recommendedName>
</protein>
<dbReference type="Pfam" id="PF03640">
    <property type="entry name" value="Lipoprotein_15"/>
    <property type="match status" value="2"/>
</dbReference>
<dbReference type="PROSITE" id="PS51257">
    <property type="entry name" value="PROKAR_LIPOPROTEIN"/>
    <property type="match status" value="1"/>
</dbReference>
<dbReference type="Proteomes" id="UP000028782">
    <property type="component" value="Chromosome"/>
</dbReference>
<organism evidence="2 3">
    <name type="scientific">Comamonas testosteroni TK102</name>
    <dbReference type="NCBI Taxonomy" id="1392005"/>
    <lineage>
        <taxon>Bacteria</taxon>
        <taxon>Pseudomonadati</taxon>
        <taxon>Pseudomonadota</taxon>
        <taxon>Betaproteobacteria</taxon>
        <taxon>Burkholderiales</taxon>
        <taxon>Comamonadaceae</taxon>
        <taxon>Comamonas</taxon>
    </lineage>
</organism>
<dbReference type="RefSeq" id="WP_043371111.1">
    <property type="nucleotide sequence ID" value="NZ_CP006704.1"/>
</dbReference>
<feature type="signal peptide" evidence="1">
    <location>
        <begin position="1"/>
        <end position="26"/>
    </location>
</feature>
<dbReference type="PANTHER" id="PTHR39335:SF1">
    <property type="entry name" value="BLL4220 PROTEIN"/>
    <property type="match status" value="1"/>
</dbReference>
<name>A0A076PEY4_COMTE</name>
<evidence type="ECO:0000313" key="3">
    <source>
        <dbReference type="Proteomes" id="UP000028782"/>
    </source>
</evidence>
<dbReference type="PIRSF" id="PIRSF029720">
    <property type="entry name" value="UCP029720"/>
    <property type="match status" value="1"/>
</dbReference>
<feature type="chain" id="PRO_5001715747" description="ATP-binding protein" evidence="1">
    <location>
        <begin position="27"/>
        <end position="129"/>
    </location>
</feature>
<dbReference type="PANTHER" id="PTHR39335">
    <property type="entry name" value="BLL4220 PROTEIN"/>
    <property type="match status" value="1"/>
</dbReference>
<accession>A0A076PEY4</accession>
<dbReference type="GO" id="GO:0043448">
    <property type="term" value="P:alkane catabolic process"/>
    <property type="evidence" value="ECO:0007669"/>
    <property type="project" value="TreeGrafter"/>
</dbReference>
<dbReference type="EMBL" id="CP006704">
    <property type="protein sequence ID" value="AIJ45344.1"/>
    <property type="molecule type" value="Genomic_DNA"/>
</dbReference>
<dbReference type="KEGG" id="ctes:O987_05925"/>
<proteinExistence type="predicted"/>
<sequence>MFRIASLTLASAALLAACSTGPVAPAKSPATTLNGVLVGPTQMTLYVFDKDAAGSGKSVCNGGCATNWPPLMAPANAAPIGDWTVVMRDDGSKQWAYKGRPLYHWVKDAKPGDMTGDGFLNNSWHVAKP</sequence>
<keyword evidence="1" id="KW-0732">Signal</keyword>
<dbReference type="InterPro" id="IPR014558">
    <property type="entry name" value="UCP029720"/>
</dbReference>
<dbReference type="HOGENOM" id="CLU_053665_2_0_4"/>
<dbReference type="InterPro" id="IPR005297">
    <property type="entry name" value="Lipoprotein_repeat"/>
</dbReference>
<gene>
    <name evidence="2" type="ORF">O987_05925</name>
</gene>
<dbReference type="AlphaFoldDB" id="A0A076PEY4"/>
<evidence type="ECO:0008006" key="4">
    <source>
        <dbReference type="Google" id="ProtNLM"/>
    </source>
</evidence>
<evidence type="ECO:0000313" key="2">
    <source>
        <dbReference type="EMBL" id="AIJ45344.1"/>
    </source>
</evidence>
<evidence type="ECO:0000256" key="1">
    <source>
        <dbReference type="SAM" id="SignalP"/>
    </source>
</evidence>
<reference evidence="2 3" key="1">
    <citation type="journal article" date="2014" name="Genome Announc.">
        <title>Complete Genome Sequence of Polychlorinated Biphenyl Degrader Comamonas testosteroni TK102 (NBRC 109938).</title>
        <authorList>
            <person name="Fukuda K."/>
            <person name="Hosoyama A."/>
            <person name="Tsuchikane K."/>
            <person name="Ohji S."/>
            <person name="Yamazoe A."/>
            <person name="Fujita N."/>
            <person name="Shintani M."/>
            <person name="Kimbara K."/>
        </authorList>
    </citation>
    <scope>NUCLEOTIDE SEQUENCE [LARGE SCALE GENOMIC DNA]</scope>
    <source>
        <strain evidence="2">TK102</strain>
    </source>
</reference>